<evidence type="ECO:0000256" key="6">
    <source>
        <dbReference type="ARBA" id="ARBA00023015"/>
    </source>
</evidence>
<dbReference type="GO" id="GO:0008270">
    <property type="term" value="F:zinc ion binding"/>
    <property type="evidence" value="ECO:0007669"/>
    <property type="project" value="UniProtKB-KW"/>
</dbReference>
<evidence type="ECO:0000256" key="5">
    <source>
        <dbReference type="ARBA" id="ARBA00022833"/>
    </source>
</evidence>
<dbReference type="OrthoDB" id="4495011at2759"/>
<dbReference type="GO" id="GO:0005634">
    <property type="term" value="C:nucleus"/>
    <property type="evidence" value="ECO:0007669"/>
    <property type="project" value="UniProtKB-SubCell"/>
</dbReference>
<dbReference type="PANTHER" id="PTHR40626">
    <property type="entry name" value="MIP31509P"/>
    <property type="match status" value="1"/>
</dbReference>
<accession>A0A1S9DY62</accession>
<evidence type="ECO:0000256" key="1">
    <source>
        <dbReference type="ARBA" id="ARBA00004123"/>
    </source>
</evidence>
<keyword evidence="4" id="KW-0863">Zinc-finger</keyword>
<dbReference type="PANTHER" id="PTHR40626:SF10">
    <property type="entry name" value="C2H2-TYPE DOMAIN-CONTAINING PROTEIN"/>
    <property type="match status" value="1"/>
</dbReference>
<dbReference type="GO" id="GO:0000978">
    <property type="term" value="F:RNA polymerase II cis-regulatory region sequence-specific DNA binding"/>
    <property type="evidence" value="ECO:0007669"/>
    <property type="project" value="InterPro"/>
</dbReference>
<proteinExistence type="predicted"/>
<keyword evidence="7" id="KW-0804">Transcription</keyword>
<keyword evidence="6" id="KW-0805">Transcription regulation</keyword>
<dbReference type="InterPro" id="IPR051059">
    <property type="entry name" value="VerF-like"/>
</dbReference>
<dbReference type="GO" id="GO:0006351">
    <property type="term" value="P:DNA-templated transcription"/>
    <property type="evidence" value="ECO:0007669"/>
    <property type="project" value="InterPro"/>
</dbReference>
<evidence type="ECO:0000259" key="9">
    <source>
        <dbReference type="Pfam" id="PF04082"/>
    </source>
</evidence>
<keyword evidence="5" id="KW-0862">Zinc</keyword>
<evidence type="ECO:0000256" key="8">
    <source>
        <dbReference type="ARBA" id="ARBA00023242"/>
    </source>
</evidence>
<keyword evidence="2" id="KW-0479">Metal-binding</keyword>
<keyword evidence="3" id="KW-0677">Repeat</keyword>
<keyword evidence="8" id="KW-0539">Nucleus</keyword>
<sequence length="687" mass="75700">MPDLPQSLLEKVRPSLRGHPDILRQKVQRIRDVLVRHARSMHDSTLGAGMQRIANCTTLVDNRGSNKSSSSVENMEVAVAPDVYAINCDLQPFARHARGLSPRLLGSNESEISLLNDFLSFDLSVDSLEPLSDILGNDVVSPFNADQKSVDSSPSRTMGLVYYLEDSCNANIPSDIGQYYGSIYQDTRNAEDGSQDSRPTKYAAQRYLRAFFDSFQRHIPLLHVPTYLKHQPPEPLQLAVYAVGALHAFNQVAARDAYRAGHEKLLKEASTLAPLERLQTLLLLTMFASWSDEPGLRAESIPLQGQLAAVSILATTGIEMLRESRNCATVQAIFRQASVSLGMCGTILNIICFLGIMNVSHLSSTMFLPPGFDIELPYSEDLWTCNTRETWERLFSTAPRPQSFTAAFHNLTSLSGSILQNDSGLAHLVLMIALHSHVQSCRTLAASLPQSLSQEMTETSISSLNHWLLSLAESGILRSRQHVCADCSLAASALILWKTTMIQLRADPASVRDVQDAILGLSMGHKAVPQLSPSYKPYSVASAMSHAVSFIQGPIVRGVQFLQATSCASISIYNGLLGFHGLILLVRWLFSLEASDEQINEQALHPDEWLLLRDIRVLITESDLPSLEGLPLSAACARIWAETLHSDRQIWGTDGYGNLSAGYGDSTGRAVRKITSNQPIRFRLHRK</sequence>
<comment type="caution">
    <text evidence="10">The sequence shown here is derived from an EMBL/GenBank/DDBJ whole genome shotgun (WGS) entry which is preliminary data.</text>
</comment>
<evidence type="ECO:0000256" key="3">
    <source>
        <dbReference type="ARBA" id="ARBA00022737"/>
    </source>
</evidence>
<organism evidence="10 11">
    <name type="scientific">Aspergillus oryzae</name>
    <name type="common">Yellow koji mold</name>
    <dbReference type="NCBI Taxonomy" id="5062"/>
    <lineage>
        <taxon>Eukaryota</taxon>
        <taxon>Fungi</taxon>
        <taxon>Dikarya</taxon>
        <taxon>Ascomycota</taxon>
        <taxon>Pezizomycotina</taxon>
        <taxon>Eurotiomycetes</taxon>
        <taxon>Eurotiomycetidae</taxon>
        <taxon>Eurotiales</taxon>
        <taxon>Aspergillaceae</taxon>
        <taxon>Aspergillus</taxon>
        <taxon>Aspergillus subgen. Circumdati</taxon>
    </lineage>
</organism>
<protein>
    <recommendedName>
        <fullName evidence="9">Xylanolytic transcriptional activator regulatory domain-containing protein</fullName>
    </recommendedName>
</protein>
<gene>
    <name evidence="10" type="ORF">OAory_01025800</name>
</gene>
<dbReference type="InterPro" id="IPR007219">
    <property type="entry name" value="XnlR_reg_dom"/>
</dbReference>
<dbReference type="Proteomes" id="UP000190312">
    <property type="component" value="Unassembled WGS sequence"/>
</dbReference>
<evidence type="ECO:0000256" key="2">
    <source>
        <dbReference type="ARBA" id="ARBA00022723"/>
    </source>
</evidence>
<evidence type="ECO:0000313" key="10">
    <source>
        <dbReference type="EMBL" id="OOO13985.1"/>
    </source>
</evidence>
<dbReference type="VEuPathDB" id="FungiDB:AO090701001121"/>
<evidence type="ECO:0000313" key="11">
    <source>
        <dbReference type="Proteomes" id="UP000190312"/>
    </source>
</evidence>
<dbReference type="EMBL" id="MKZY01000001">
    <property type="protein sequence ID" value="OOO13985.1"/>
    <property type="molecule type" value="Genomic_DNA"/>
</dbReference>
<reference evidence="10 11" key="1">
    <citation type="submission" date="2016-10" db="EMBL/GenBank/DDBJ databases">
        <title>Genome sequencing of Aspergillus oryzae BCC7051.</title>
        <authorList>
            <person name="Thammarongtham C."/>
            <person name="Vorapreeda T."/>
            <person name="Nookaew I."/>
            <person name="Srisuk T."/>
            <person name="Land M."/>
            <person name="Jeennor S."/>
            <person name="Laoteng K."/>
        </authorList>
    </citation>
    <scope>NUCLEOTIDE SEQUENCE [LARGE SCALE GENOMIC DNA]</scope>
    <source>
        <strain evidence="10 11">BCC7051</strain>
    </source>
</reference>
<comment type="subcellular location">
    <subcellularLocation>
        <location evidence="1">Nucleus</location>
    </subcellularLocation>
</comment>
<dbReference type="Pfam" id="PF04082">
    <property type="entry name" value="Fungal_trans"/>
    <property type="match status" value="1"/>
</dbReference>
<evidence type="ECO:0000256" key="7">
    <source>
        <dbReference type="ARBA" id="ARBA00023163"/>
    </source>
</evidence>
<dbReference type="AlphaFoldDB" id="A0A1S9DY62"/>
<dbReference type="GO" id="GO:0000785">
    <property type="term" value="C:chromatin"/>
    <property type="evidence" value="ECO:0007669"/>
    <property type="project" value="TreeGrafter"/>
</dbReference>
<feature type="domain" description="Xylanolytic transcriptional activator regulatory" evidence="9">
    <location>
        <begin position="208"/>
        <end position="293"/>
    </location>
</feature>
<dbReference type="GO" id="GO:0000981">
    <property type="term" value="F:DNA-binding transcription factor activity, RNA polymerase II-specific"/>
    <property type="evidence" value="ECO:0007669"/>
    <property type="project" value="InterPro"/>
</dbReference>
<evidence type="ECO:0000256" key="4">
    <source>
        <dbReference type="ARBA" id="ARBA00022771"/>
    </source>
</evidence>
<name>A0A1S9DY62_ASPOZ</name>